<reference evidence="1" key="1">
    <citation type="submission" date="2024-03" db="EMBL/GenBank/DDBJ databases">
        <title>Diverse circular DNA viruses in blood, oral, and fecal samples of captive lemurs.</title>
        <authorList>
            <person name="Paietta E.N."/>
            <person name="Kraberger S."/>
            <person name="Lund M.C."/>
            <person name="Custer J.M."/>
            <person name="Vargas K.M."/>
            <person name="Ehmke E.E."/>
            <person name="Yoder A.D."/>
            <person name="Varsani A."/>
        </authorList>
    </citation>
    <scope>NUCLEOTIDE SEQUENCE</scope>
    <source>
        <strain evidence="1">Duke_18_38</strain>
    </source>
</reference>
<protein>
    <submittedName>
        <fullName evidence="1">Uncharacterized protein</fullName>
    </submittedName>
</protein>
<evidence type="ECO:0000313" key="1">
    <source>
        <dbReference type="EMBL" id="XCD03276.1"/>
    </source>
</evidence>
<accession>A0AAU8AWR3</accession>
<organism evidence="1">
    <name type="scientific">Dulem virus 67</name>
    <dbReference type="NCBI Taxonomy" id="3145778"/>
    <lineage>
        <taxon>Viruses</taxon>
        <taxon>Monodnaviria</taxon>
        <taxon>Loebvirae</taxon>
        <taxon>Hofneiviricota</taxon>
        <taxon>Faserviricetes</taxon>
        <taxon>Tubulavirales</taxon>
        <taxon>Inoviridae</taxon>
        <taxon>Inovirus</taxon>
    </lineage>
</organism>
<name>A0AAU8AWR3_9VIRU</name>
<sequence length="82" mass="9157">MKIVGIQQMKGVSKKTGKPYDSVVLYVTGEAKDVVGCITDNIWVPRDIWDSQVGEPVSDAFIGMDVYPAYDRRGFLQSLNMK</sequence>
<proteinExistence type="predicted"/>
<dbReference type="EMBL" id="PP511337">
    <property type="protein sequence ID" value="XCD03276.1"/>
    <property type="molecule type" value="Genomic_DNA"/>
</dbReference>